<evidence type="ECO:0000313" key="4">
    <source>
        <dbReference type="Proteomes" id="UP000443070"/>
    </source>
</evidence>
<feature type="domain" description="CHAD" evidence="1">
    <location>
        <begin position="139"/>
        <end position="420"/>
    </location>
</feature>
<dbReference type="InterPro" id="IPR038186">
    <property type="entry name" value="CHAD_dom_sf"/>
</dbReference>
<dbReference type="Proteomes" id="UP000443070">
    <property type="component" value="Unassembled WGS sequence"/>
</dbReference>
<gene>
    <name evidence="2" type="ORF">GMD11_04355</name>
    <name evidence="3" type="ORF">GMD18_04000</name>
</gene>
<evidence type="ECO:0000259" key="1">
    <source>
        <dbReference type="PROSITE" id="PS51708"/>
    </source>
</evidence>
<comment type="caution">
    <text evidence="2">The sequence shown here is derived from an EMBL/GenBank/DDBJ whole genome shotgun (WGS) entry which is preliminary data.</text>
</comment>
<accession>A0A7X2XF01</accession>
<evidence type="ECO:0000313" key="3">
    <source>
        <dbReference type="EMBL" id="MTU03568.1"/>
    </source>
</evidence>
<sequence>MKKMLCLQDVSGVSEVDLAERLRIITGWKACRTEECERRFEIDGEEAVLRCRETELQPPVKNSELRLIAKEGIVIMAAKLLPLREMTVVYTSKELTKLSTVVEKLCCRMSLIIAEPDLKQRLAQENGTYDFRKLPAYKNGSLQAMAVCHLPWQIYVVSKAWQQFLQQPEEKVFVRQLRVKLRRLRSTLSFFKPVLQKNSTVAWQNTLRQQGEILSRLRELDVALMTCEKIKLQAAASGGKLTVPTQVEELLQKLRVEETAACLQKADLSIMTKTLAQFSIWLHERPLASNLADKKIRKFISRRLNEWSEKLETIDRKYPDFHNMLELHQIRIKIKRFRYALQTLPEVPRDSNLMRRLKRLQDMLGFLHDDFINAKLVQCFLEDAGNVQLRYEAGLFAGWERAKAEAAVEMLPQLWEDFCGALNAWRKANL</sequence>
<dbReference type="Gene3D" id="1.40.20.10">
    <property type="entry name" value="CHAD domain"/>
    <property type="match status" value="1"/>
</dbReference>
<dbReference type="SMART" id="SM00880">
    <property type="entry name" value="CHAD"/>
    <property type="match status" value="1"/>
</dbReference>
<dbReference type="EMBL" id="WNBM01000002">
    <property type="protein sequence ID" value="MTT75506.1"/>
    <property type="molecule type" value="Genomic_DNA"/>
</dbReference>
<evidence type="ECO:0000313" key="2">
    <source>
        <dbReference type="EMBL" id="MTT75506.1"/>
    </source>
</evidence>
<dbReference type="PROSITE" id="PS51708">
    <property type="entry name" value="CHAD"/>
    <property type="match status" value="1"/>
</dbReference>
<dbReference type="Pfam" id="PF05235">
    <property type="entry name" value="CHAD"/>
    <property type="match status" value="1"/>
</dbReference>
<dbReference type="EMBL" id="WNBW01000002">
    <property type="protein sequence ID" value="MTU03568.1"/>
    <property type="molecule type" value="Genomic_DNA"/>
</dbReference>
<dbReference type="AlphaFoldDB" id="A0A7X2XF01"/>
<reference evidence="4 5" key="1">
    <citation type="journal article" date="2019" name="Nat. Med.">
        <title>A library of human gut bacterial isolates paired with longitudinal multiomics data enables mechanistic microbiome research.</title>
        <authorList>
            <person name="Poyet M."/>
            <person name="Groussin M."/>
            <person name="Gibbons S.M."/>
            <person name="Avila-Pacheco J."/>
            <person name="Jiang X."/>
            <person name="Kearney S.M."/>
            <person name="Perrotta A.R."/>
            <person name="Berdy B."/>
            <person name="Zhao S."/>
            <person name="Lieberman T.D."/>
            <person name="Swanson P.K."/>
            <person name="Smith M."/>
            <person name="Roesemann S."/>
            <person name="Alexander J.E."/>
            <person name="Rich S.A."/>
            <person name="Livny J."/>
            <person name="Vlamakis H."/>
            <person name="Clish C."/>
            <person name="Bullock K."/>
            <person name="Deik A."/>
            <person name="Scott J."/>
            <person name="Pierce K.A."/>
            <person name="Xavier R.J."/>
            <person name="Alm E.J."/>
        </authorList>
    </citation>
    <scope>NUCLEOTIDE SEQUENCE [LARGE SCALE GENOMIC DNA]</scope>
    <source>
        <strain evidence="2 5">BIOML-A13</strain>
        <strain evidence="3 4">BIOML-A3</strain>
    </source>
</reference>
<dbReference type="PANTHER" id="PTHR39339">
    <property type="entry name" value="SLR1444 PROTEIN"/>
    <property type="match status" value="1"/>
</dbReference>
<keyword evidence="4" id="KW-1185">Reference proteome</keyword>
<dbReference type="Proteomes" id="UP000484547">
    <property type="component" value="Unassembled WGS sequence"/>
</dbReference>
<protein>
    <submittedName>
        <fullName evidence="2">CHAD domain-containing protein</fullName>
    </submittedName>
</protein>
<dbReference type="OrthoDB" id="3034217at2"/>
<dbReference type="InterPro" id="IPR007899">
    <property type="entry name" value="CHAD_dom"/>
</dbReference>
<organism evidence="2 5">
    <name type="scientific">Phascolarctobacterium faecium</name>
    <dbReference type="NCBI Taxonomy" id="33025"/>
    <lineage>
        <taxon>Bacteria</taxon>
        <taxon>Bacillati</taxon>
        <taxon>Bacillota</taxon>
        <taxon>Negativicutes</taxon>
        <taxon>Acidaminococcales</taxon>
        <taxon>Acidaminococcaceae</taxon>
        <taxon>Phascolarctobacterium</taxon>
    </lineage>
</organism>
<dbReference type="PANTHER" id="PTHR39339:SF1">
    <property type="entry name" value="CHAD DOMAIN-CONTAINING PROTEIN"/>
    <property type="match status" value="1"/>
</dbReference>
<name>A0A7X2XF01_9FIRM</name>
<evidence type="ECO:0000313" key="5">
    <source>
        <dbReference type="Proteomes" id="UP000484547"/>
    </source>
</evidence>
<proteinExistence type="predicted"/>